<evidence type="ECO:0000259" key="1">
    <source>
        <dbReference type="Pfam" id="PF09361"/>
    </source>
</evidence>
<proteinExistence type="predicted"/>
<keyword evidence="3" id="KW-1185">Reference proteome</keyword>
<dbReference type="InterPro" id="IPR010127">
    <property type="entry name" value="Phasin_subfam-1"/>
</dbReference>
<name>A0ABP7SY94_9BURK</name>
<dbReference type="InterPro" id="IPR018968">
    <property type="entry name" value="Phasin"/>
</dbReference>
<reference evidence="3" key="1">
    <citation type="journal article" date="2019" name="Int. J. Syst. Evol. Microbiol.">
        <title>The Global Catalogue of Microorganisms (GCM) 10K type strain sequencing project: providing services to taxonomists for standard genome sequencing and annotation.</title>
        <authorList>
            <consortium name="The Broad Institute Genomics Platform"/>
            <consortium name="The Broad Institute Genome Sequencing Center for Infectious Disease"/>
            <person name="Wu L."/>
            <person name="Ma J."/>
        </authorList>
    </citation>
    <scope>NUCLEOTIDE SEQUENCE [LARGE SCALE GENOMIC DNA]</scope>
    <source>
        <strain evidence="3">JCM 16673</strain>
    </source>
</reference>
<organism evidence="2 3">
    <name type="scientific">Actimicrobium antarcticum</name>
    <dbReference type="NCBI Taxonomy" id="1051899"/>
    <lineage>
        <taxon>Bacteria</taxon>
        <taxon>Pseudomonadati</taxon>
        <taxon>Pseudomonadota</taxon>
        <taxon>Betaproteobacteria</taxon>
        <taxon>Burkholderiales</taxon>
        <taxon>Oxalobacteraceae</taxon>
        <taxon>Actimicrobium</taxon>
    </lineage>
</organism>
<dbReference type="EMBL" id="BAAAZE010000007">
    <property type="protein sequence ID" value="GAA4018278.1"/>
    <property type="molecule type" value="Genomic_DNA"/>
</dbReference>
<protein>
    <submittedName>
        <fullName evidence="2">Phasin family protein</fullName>
    </submittedName>
</protein>
<feature type="domain" description="Phasin" evidence="1">
    <location>
        <begin position="6"/>
        <end position="109"/>
    </location>
</feature>
<evidence type="ECO:0000313" key="3">
    <source>
        <dbReference type="Proteomes" id="UP001501353"/>
    </source>
</evidence>
<accession>A0ABP7SY94</accession>
<gene>
    <name evidence="2" type="ORF">GCM10022212_12600</name>
</gene>
<dbReference type="Proteomes" id="UP001501353">
    <property type="component" value="Unassembled WGS sequence"/>
</dbReference>
<dbReference type="NCBIfam" id="TIGR01841">
    <property type="entry name" value="phasin"/>
    <property type="match status" value="1"/>
</dbReference>
<sequence>MFSTPEQFSAATKSAFESQFLMMSTLTQKAFAGVEKLVELNLSVARSAMDESSQTIKTLASAKSPQEFFSLSTAQSKPGSEKAMAYVRGVASIASEVQAEITKITESQVADAKRNAATLMDEMSRAAPAGSENMVAMFKTALGNANAGYEKATASTKQVVAKIESNMDEAMKTVAVVAEKSTTLPATKK</sequence>
<dbReference type="RefSeq" id="WP_344762425.1">
    <property type="nucleotide sequence ID" value="NZ_BAAAZE010000007.1"/>
</dbReference>
<comment type="caution">
    <text evidence="2">The sequence shown here is derived from an EMBL/GenBank/DDBJ whole genome shotgun (WGS) entry which is preliminary data.</text>
</comment>
<evidence type="ECO:0000313" key="2">
    <source>
        <dbReference type="EMBL" id="GAA4018278.1"/>
    </source>
</evidence>
<dbReference type="Pfam" id="PF09361">
    <property type="entry name" value="Phasin_2"/>
    <property type="match status" value="1"/>
</dbReference>